<evidence type="ECO:0008006" key="5">
    <source>
        <dbReference type="Google" id="ProtNLM"/>
    </source>
</evidence>
<dbReference type="InterPro" id="IPR032675">
    <property type="entry name" value="LRR_dom_sf"/>
</dbReference>
<accession>A0A9W8IWX4</accession>
<feature type="coiled-coil region" evidence="1">
    <location>
        <begin position="37"/>
        <end position="64"/>
    </location>
</feature>
<evidence type="ECO:0000256" key="2">
    <source>
        <dbReference type="SAM" id="MobiDB-lite"/>
    </source>
</evidence>
<comment type="caution">
    <text evidence="3">The sequence shown here is derived from an EMBL/GenBank/DDBJ whole genome shotgun (WGS) entry which is preliminary data.</text>
</comment>
<keyword evidence="1" id="KW-0175">Coiled coil</keyword>
<reference evidence="3" key="1">
    <citation type="submission" date="2022-06" db="EMBL/GenBank/DDBJ databases">
        <title>Genome Sequence of Candolleomyces eurysporus.</title>
        <authorList>
            <person name="Buettner E."/>
        </authorList>
    </citation>
    <scope>NUCLEOTIDE SEQUENCE</scope>
    <source>
        <strain evidence="3">VTCC 930004</strain>
    </source>
</reference>
<organism evidence="3 4">
    <name type="scientific">Candolleomyces eurysporus</name>
    <dbReference type="NCBI Taxonomy" id="2828524"/>
    <lineage>
        <taxon>Eukaryota</taxon>
        <taxon>Fungi</taxon>
        <taxon>Dikarya</taxon>
        <taxon>Basidiomycota</taxon>
        <taxon>Agaricomycotina</taxon>
        <taxon>Agaricomycetes</taxon>
        <taxon>Agaricomycetidae</taxon>
        <taxon>Agaricales</taxon>
        <taxon>Agaricineae</taxon>
        <taxon>Psathyrellaceae</taxon>
        <taxon>Candolleomyces</taxon>
    </lineage>
</organism>
<feature type="region of interest" description="Disordered" evidence="2">
    <location>
        <begin position="1"/>
        <end position="23"/>
    </location>
</feature>
<gene>
    <name evidence="3" type="ORF">H1R20_g12938</name>
</gene>
<evidence type="ECO:0000313" key="3">
    <source>
        <dbReference type="EMBL" id="KAJ2924150.1"/>
    </source>
</evidence>
<evidence type="ECO:0000313" key="4">
    <source>
        <dbReference type="Proteomes" id="UP001140091"/>
    </source>
</evidence>
<dbReference type="AlphaFoldDB" id="A0A9W8IWX4"/>
<name>A0A9W8IWX4_9AGAR</name>
<dbReference type="EMBL" id="JANBPK010001242">
    <property type="protein sequence ID" value="KAJ2924150.1"/>
    <property type="molecule type" value="Genomic_DNA"/>
</dbReference>
<protein>
    <recommendedName>
        <fullName evidence="5">F-box domain-containing protein</fullName>
    </recommendedName>
</protein>
<dbReference type="Gene3D" id="3.80.10.10">
    <property type="entry name" value="Ribonuclease Inhibitor"/>
    <property type="match status" value="1"/>
</dbReference>
<proteinExistence type="predicted"/>
<sequence>MSSARDRLEFLSASNRPPSPQESSVAGEFLQLCDQKLKVVDTRIVALERELEELKAQRSIIEGERHRYADILSARRLLPPEIIGRFMELACLDDTESSHSLGAYQQVSSFILVSREWYQTACGLAHFWSELSMDLTNSSVQATQEMIVKAGNRSARAAELPITLTIAFPAATSSIAQIVDFIHSLMSRLGVLDLCVLVDTRSDLQLLDSLFRPPPSTNNLVWPMLHTLRIMIESEGKITAGSELSFPSVNFPLLRKAAMSSPNVKFASYQMPWFNLMRLNLGPLSELEPQKYVSILGACTNLRSLRLCTQRQTNIPGINTLVITLPHLTHLHVESSDSYDLGRFLPSLNLPSLQSCIYTVANPGSYSTSIVRRLTDLIQRSGCSESMEYLELDLSRGTFYNSGTLKDLFLEVPRLNVLKLSGYKMDFDALQGVPLTVRELSIKLIYYRIDHARNAFVDHLNSRFAASSDVPVKARLQLVDTVHTFTLQKRLDSLKEKVGSSLDVVMD</sequence>
<dbReference type="Proteomes" id="UP001140091">
    <property type="component" value="Unassembled WGS sequence"/>
</dbReference>
<keyword evidence="4" id="KW-1185">Reference proteome</keyword>
<feature type="non-terminal residue" evidence="3">
    <location>
        <position position="507"/>
    </location>
</feature>
<dbReference type="OrthoDB" id="3069011at2759"/>
<evidence type="ECO:0000256" key="1">
    <source>
        <dbReference type="SAM" id="Coils"/>
    </source>
</evidence>
<feature type="compositionally biased region" description="Polar residues" evidence="2">
    <location>
        <begin position="12"/>
        <end position="23"/>
    </location>
</feature>